<sequence>MADTVNDVQSLWPDYPNYRIDLTPCKLTGQVWAGDTLLAESDACLIVTETDHEDRLYFPESSVDWQYFESSDQTTVCPFKGRAGYWNLVGPHGPRANAVWTYRTPLPEVAGLKGYVSFYDHGLRIVVVERWPDGTEVPATFPLWGDAAELLRLIDVEPTSDRKFIGPAHGPTRRDVVEGGQFVAEAIVAATKALPGQRITSVSMIFTKAASFTAPVEVDVDVLRHGRTFSTTEVRISQHGSLRSVGLLLADSGAEDVIRDSAPMPDTPGPEDAAQFAGFGMPGREIRIVDAAYDPDPERIGPPTIDAWVRFREAPDEQYLHQALLAQSTTHWTIAAGMRPHRGFGEARAHDTLSTGIMKATIAFHEDVDVSDWLLYSNRAFWSGRGLVQGEGRVHTRDGRLAASYTIQAMVREFSRSPADMGRDSRTAM</sequence>
<dbReference type="Pfam" id="PF20789">
    <property type="entry name" value="4HBT_3C"/>
    <property type="match status" value="1"/>
</dbReference>
<dbReference type="InterPro" id="IPR049449">
    <property type="entry name" value="TesB_ACOT8-like_N"/>
</dbReference>
<dbReference type="AlphaFoldDB" id="A0A7I7WUF1"/>
<dbReference type="Pfam" id="PF04248">
    <property type="entry name" value="NTP_transf_9"/>
    <property type="match status" value="1"/>
</dbReference>
<feature type="domain" description="Acyl-CoA thioesterase-like N-terminal HotDog" evidence="2">
    <location>
        <begin position="176"/>
        <end position="243"/>
    </location>
</feature>
<dbReference type="PANTHER" id="PTHR34310">
    <property type="entry name" value="DUF427 DOMAIN PROTEIN (AFU_ORTHOLOGUE AFUA_3G02220)"/>
    <property type="match status" value="1"/>
</dbReference>
<gene>
    <name evidence="4" type="ORF">MGAD_50450</name>
</gene>
<dbReference type="CDD" id="cd03444">
    <property type="entry name" value="Thioesterase_II_repeat1"/>
    <property type="match status" value="1"/>
</dbReference>
<protein>
    <recommendedName>
        <fullName evidence="6">Acyl-CoA thioesterase</fullName>
    </recommendedName>
</protein>
<dbReference type="InterPro" id="IPR007361">
    <property type="entry name" value="DUF427"/>
</dbReference>
<dbReference type="KEGG" id="mgad:MGAD_50450"/>
<dbReference type="Pfam" id="PF13622">
    <property type="entry name" value="4HBT_3"/>
    <property type="match status" value="1"/>
</dbReference>
<accession>A0A7I7WUF1</accession>
<feature type="domain" description="Acyl-CoA thioesterase-like C-terminal" evidence="3">
    <location>
        <begin position="264"/>
        <end position="409"/>
    </location>
</feature>
<organism evidence="4 5">
    <name type="scientific">Mycolicibacterium gadium</name>
    <name type="common">Mycobacterium gadium</name>
    <dbReference type="NCBI Taxonomy" id="1794"/>
    <lineage>
        <taxon>Bacteria</taxon>
        <taxon>Bacillati</taxon>
        <taxon>Actinomycetota</taxon>
        <taxon>Actinomycetes</taxon>
        <taxon>Mycobacteriales</taxon>
        <taxon>Mycobacteriaceae</taxon>
        <taxon>Mycolicibacterium</taxon>
    </lineage>
</organism>
<dbReference type="SUPFAM" id="SSF54637">
    <property type="entry name" value="Thioesterase/thiol ester dehydrase-isomerase"/>
    <property type="match status" value="2"/>
</dbReference>
<evidence type="ECO:0000259" key="2">
    <source>
        <dbReference type="Pfam" id="PF13622"/>
    </source>
</evidence>
<dbReference type="InterPro" id="IPR038694">
    <property type="entry name" value="DUF427_sf"/>
</dbReference>
<dbReference type="RefSeq" id="WP_163689448.1">
    <property type="nucleotide sequence ID" value="NZ_AP022608.1"/>
</dbReference>
<dbReference type="Gene3D" id="2.170.150.40">
    <property type="entry name" value="Domain of unknown function (DUF427)"/>
    <property type="match status" value="1"/>
</dbReference>
<name>A0A7I7WUF1_MYCGU</name>
<evidence type="ECO:0008006" key="6">
    <source>
        <dbReference type="Google" id="ProtNLM"/>
    </source>
</evidence>
<dbReference type="InterPro" id="IPR042171">
    <property type="entry name" value="Acyl-CoA_hotdog"/>
</dbReference>
<evidence type="ECO:0000313" key="4">
    <source>
        <dbReference type="EMBL" id="BBZ20710.1"/>
    </source>
</evidence>
<dbReference type="InterPro" id="IPR049450">
    <property type="entry name" value="ACOT8-like_C"/>
</dbReference>
<dbReference type="InterPro" id="IPR029069">
    <property type="entry name" value="HotDog_dom_sf"/>
</dbReference>
<evidence type="ECO:0000259" key="1">
    <source>
        <dbReference type="Pfam" id="PF04248"/>
    </source>
</evidence>
<reference evidence="4 5" key="1">
    <citation type="journal article" date="2019" name="Emerg. Microbes Infect.">
        <title>Comprehensive subspecies identification of 175 nontuberculous mycobacteria species based on 7547 genomic profiles.</title>
        <authorList>
            <person name="Matsumoto Y."/>
            <person name="Kinjo T."/>
            <person name="Motooka D."/>
            <person name="Nabeya D."/>
            <person name="Jung N."/>
            <person name="Uechi K."/>
            <person name="Horii T."/>
            <person name="Iida T."/>
            <person name="Fujita J."/>
            <person name="Nakamura S."/>
        </authorList>
    </citation>
    <scope>NUCLEOTIDE SEQUENCE [LARGE SCALE GENOMIC DNA]</scope>
    <source>
        <strain evidence="4 5">JCM 12688</strain>
    </source>
</reference>
<dbReference type="Gene3D" id="2.40.160.210">
    <property type="entry name" value="Acyl-CoA thioesterase, double hotdog domain"/>
    <property type="match status" value="1"/>
</dbReference>
<dbReference type="Proteomes" id="UP000466187">
    <property type="component" value="Chromosome"/>
</dbReference>
<evidence type="ECO:0000313" key="5">
    <source>
        <dbReference type="Proteomes" id="UP000466187"/>
    </source>
</evidence>
<proteinExistence type="predicted"/>
<dbReference type="EMBL" id="AP022608">
    <property type="protein sequence ID" value="BBZ20710.1"/>
    <property type="molecule type" value="Genomic_DNA"/>
</dbReference>
<feature type="domain" description="DUF427" evidence="1">
    <location>
        <begin position="31"/>
        <end position="120"/>
    </location>
</feature>
<dbReference type="PANTHER" id="PTHR34310:SF9">
    <property type="entry name" value="BLR5716 PROTEIN"/>
    <property type="match status" value="1"/>
</dbReference>
<evidence type="ECO:0000259" key="3">
    <source>
        <dbReference type="Pfam" id="PF20789"/>
    </source>
</evidence>